<gene>
    <name evidence="2" type="ordered locus">RSPO_c00261</name>
</gene>
<evidence type="ECO:0000313" key="2">
    <source>
        <dbReference type="EMBL" id="AEG67565.1"/>
    </source>
</evidence>
<evidence type="ECO:0000256" key="1">
    <source>
        <dbReference type="SAM" id="MobiDB-lite"/>
    </source>
</evidence>
<organism evidence="2 3">
    <name type="scientific">Ralstonia solanacearum (strain Po82)</name>
    <dbReference type="NCBI Taxonomy" id="1031711"/>
    <lineage>
        <taxon>Bacteria</taxon>
        <taxon>Pseudomonadati</taxon>
        <taxon>Pseudomonadota</taxon>
        <taxon>Betaproteobacteria</taxon>
        <taxon>Burkholderiales</taxon>
        <taxon>Burkholderiaceae</taxon>
        <taxon>Ralstonia</taxon>
        <taxon>Ralstonia solanacearum species complex</taxon>
    </lineage>
</organism>
<accession>F6G6M0</accession>
<dbReference type="KEGG" id="rsn:RSPO_c00261"/>
<name>F6G6M0_RALS8</name>
<dbReference type="EMBL" id="CP002819">
    <property type="protein sequence ID" value="AEG67565.1"/>
    <property type="molecule type" value="Genomic_DNA"/>
</dbReference>
<protein>
    <submittedName>
        <fullName evidence="2">Uncharacterized protein</fullName>
    </submittedName>
</protein>
<dbReference type="AlphaFoldDB" id="F6G6M0"/>
<dbReference type="Proteomes" id="UP000007953">
    <property type="component" value="Chromosome"/>
</dbReference>
<feature type="region of interest" description="Disordered" evidence="1">
    <location>
        <begin position="23"/>
        <end position="42"/>
    </location>
</feature>
<proteinExistence type="predicted"/>
<evidence type="ECO:0000313" key="3">
    <source>
        <dbReference type="Proteomes" id="UP000007953"/>
    </source>
</evidence>
<dbReference type="HOGENOM" id="CLU_2772969_0_0_4"/>
<sequence length="69" mass="7181">MARVKRLSRGSAKLILLLTDDQCVDEPDPAPPVNLESPESSDDTVRAVGLAGADVFAESATEGALDVSL</sequence>
<reference evidence="2 3" key="1">
    <citation type="journal article" date="2011" name="J. Bacteriol.">
        <title>Complete genome sequence of the plant pathogen Ralstonia solanacearum strain Po82.</title>
        <authorList>
            <person name="Xu J."/>
            <person name="Zheng H.J."/>
            <person name="Liu L."/>
            <person name="Pan Z.C."/>
            <person name="Prior P."/>
            <person name="Tang B."/>
            <person name="Xu J.S."/>
            <person name="Zhang H."/>
            <person name="Tian Q."/>
            <person name="Zhang L.Q."/>
            <person name="Feng J."/>
        </authorList>
    </citation>
    <scope>NUCLEOTIDE SEQUENCE [LARGE SCALE GENOMIC DNA]</scope>
    <source>
        <strain evidence="2 3">Po82</strain>
    </source>
</reference>